<dbReference type="Proteomes" id="UP000182227">
    <property type="component" value="Unassembled WGS sequence"/>
</dbReference>
<dbReference type="AlphaFoldDB" id="A0A0U1DR73"/>
<name>A0A0U1DR73_9MYCO</name>
<organism evidence="2 3">
    <name type="scientific">Mycolicibacterium conceptionense</name>
    <dbReference type="NCBI Taxonomy" id="451644"/>
    <lineage>
        <taxon>Bacteria</taxon>
        <taxon>Bacillati</taxon>
        <taxon>Actinomycetota</taxon>
        <taxon>Actinomycetes</taxon>
        <taxon>Mycobacteriales</taxon>
        <taxon>Mycobacteriaceae</taxon>
        <taxon>Mycolicibacterium</taxon>
    </lineage>
</organism>
<evidence type="ECO:0000256" key="1">
    <source>
        <dbReference type="SAM" id="MobiDB-lite"/>
    </source>
</evidence>
<protein>
    <submittedName>
        <fullName evidence="2">Uncharacterized protein</fullName>
    </submittedName>
</protein>
<dbReference type="EMBL" id="CTEF01000004">
    <property type="protein sequence ID" value="CQD21254.1"/>
    <property type="molecule type" value="Genomic_DNA"/>
</dbReference>
<gene>
    <name evidence="2" type="ORF">BN970_04944</name>
</gene>
<feature type="region of interest" description="Disordered" evidence="1">
    <location>
        <begin position="21"/>
        <end position="52"/>
    </location>
</feature>
<reference evidence="2 3" key="1">
    <citation type="submission" date="2015-03" db="EMBL/GenBank/DDBJ databases">
        <authorList>
            <person name="Murphy D."/>
        </authorList>
    </citation>
    <scope>NUCLEOTIDE SEQUENCE [LARGE SCALE GENOMIC DNA]</scope>
    <source>
        <strain evidence="2 3">D16</strain>
    </source>
</reference>
<accession>A0A0U1DR73</accession>
<proteinExistence type="predicted"/>
<evidence type="ECO:0000313" key="2">
    <source>
        <dbReference type="EMBL" id="CQD21254.1"/>
    </source>
</evidence>
<sequence>MKITYFDAYQLFTTQAAGSVVPRDHPFESSGGGAEVGANRPELSVPRVKVTP</sequence>
<evidence type="ECO:0000313" key="3">
    <source>
        <dbReference type="Proteomes" id="UP000182227"/>
    </source>
</evidence>